<organism evidence="1 2">
    <name type="scientific">Panagrolaimus sp. ES5</name>
    <dbReference type="NCBI Taxonomy" id="591445"/>
    <lineage>
        <taxon>Eukaryota</taxon>
        <taxon>Metazoa</taxon>
        <taxon>Ecdysozoa</taxon>
        <taxon>Nematoda</taxon>
        <taxon>Chromadorea</taxon>
        <taxon>Rhabditida</taxon>
        <taxon>Tylenchina</taxon>
        <taxon>Panagrolaimomorpha</taxon>
        <taxon>Panagrolaimoidea</taxon>
        <taxon>Panagrolaimidae</taxon>
        <taxon>Panagrolaimus</taxon>
    </lineage>
</organism>
<dbReference type="Proteomes" id="UP000887579">
    <property type="component" value="Unplaced"/>
</dbReference>
<sequence length="197" mass="20192">MNEKIETKIARKEYEAAEAPPVLGVGEAGVGEVAGDGEDATVTGDVEAELLPEDVVCAFVFVPVFVDIDVVFNGSLDCIVEDTGVEDEEEDDDPETGGDIVVGVVDDDGTFVDPDVVIVAVVVVVIVEPVPVTIIVGDVLTVEDGIVDVVVGVEEDGFMDDPVDGIIDVEAVLGGGVVVSPTTSFGTVGSDGRFGGV</sequence>
<protein>
    <submittedName>
        <fullName evidence="2">Uncharacterized protein</fullName>
    </submittedName>
</protein>
<accession>A0AC34F2L8</accession>
<evidence type="ECO:0000313" key="1">
    <source>
        <dbReference type="Proteomes" id="UP000887579"/>
    </source>
</evidence>
<reference evidence="2" key="1">
    <citation type="submission" date="2022-11" db="UniProtKB">
        <authorList>
            <consortium name="WormBaseParasite"/>
        </authorList>
    </citation>
    <scope>IDENTIFICATION</scope>
</reference>
<proteinExistence type="predicted"/>
<name>A0AC34F2L8_9BILA</name>
<dbReference type="WBParaSite" id="ES5_v2.g11186.t1">
    <property type="protein sequence ID" value="ES5_v2.g11186.t1"/>
    <property type="gene ID" value="ES5_v2.g11186"/>
</dbReference>
<evidence type="ECO:0000313" key="2">
    <source>
        <dbReference type="WBParaSite" id="ES5_v2.g11186.t1"/>
    </source>
</evidence>